<accession>A0A223D3J3</accession>
<reference evidence="1 2" key="1">
    <citation type="journal article" date="2015" name="Int. J. Syst. Evol. Microbiol.">
        <title>Tumebacillus algifaecis sp. nov., isolated from decomposing algal scum.</title>
        <authorList>
            <person name="Wu Y.F."/>
            <person name="Zhang B."/>
            <person name="Xing P."/>
            <person name="Wu Q.L."/>
            <person name="Liu S.J."/>
        </authorList>
    </citation>
    <scope>NUCLEOTIDE SEQUENCE [LARGE SCALE GENOMIC DNA]</scope>
    <source>
        <strain evidence="1 2">THMBR28</strain>
    </source>
</reference>
<evidence type="ECO:0000313" key="2">
    <source>
        <dbReference type="Proteomes" id="UP000214688"/>
    </source>
</evidence>
<organism evidence="1 2">
    <name type="scientific">Tumebacillus algifaecis</name>
    <dbReference type="NCBI Taxonomy" id="1214604"/>
    <lineage>
        <taxon>Bacteria</taxon>
        <taxon>Bacillati</taxon>
        <taxon>Bacillota</taxon>
        <taxon>Bacilli</taxon>
        <taxon>Bacillales</taxon>
        <taxon>Alicyclobacillaceae</taxon>
        <taxon>Tumebacillus</taxon>
    </lineage>
</organism>
<dbReference type="RefSeq" id="WP_094237215.1">
    <property type="nucleotide sequence ID" value="NZ_CP022657.1"/>
</dbReference>
<evidence type="ECO:0000313" key="1">
    <source>
        <dbReference type="EMBL" id="ASS75977.1"/>
    </source>
</evidence>
<gene>
    <name evidence="1" type="ORF">CIG75_14080</name>
</gene>
<dbReference type="OrthoDB" id="2382087at2"/>
<name>A0A223D3J3_9BACL</name>
<keyword evidence="2" id="KW-1185">Reference proteome</keyword>
<dbReference type="KEGG" id="tab:CIG75_14080"/>
<sequence>MADPKAQLLKLIESMDEYIGQAKAGMKKNYEQIEGMRAELTERGFGEALEEVEGVVEITGHHGQALGRLTMAGMVRGELQKILDQLELTK</sequence>
<protein>
    <submittedName>
        <fullName evidence="1">Uncharacterized protein</fullName>
    </submittedName>
</protein>
<proteinExistence type="predicted"/>
<dbReference type="AlphaFoldDB" id="A0A223D3J3"/>
<dbReference type="Proteomes" id="UP000214688">
    <property type="component" value="Chromosome"/>
</dbReference>
<dbReference type="EMBL" id="CP022657">
    <property type="protein sequence ID" value="ASS75977.1"/>
    <property type="molecule type" value="Genomic_DNA"/>
</dbReference>